<dbReference type="Pfam" id="PF03572">
    <property type="entry name" value="Peptidase_S41"/>
    <property type="match status" value="1"/>
</dbReference>
<sequence length="499" mass="54936">MSPSSLRRFAFALMVMTAPVSAAEPPAVAPPALTPGQALEDIQLSIDIVEAALPDLYWHQSREAWAAARAEALARASQITDPMQVYTEVATLMGPIGEGHFDVLPSQGAVAWERQTASVLPLDLHWNTDGVFVRVGYGGAADIPVGSRVLSINGDGDDTMLAELMRLSSHDGQITTLPMRDIGARYAIYRHRLHGNEASFALRYTTPQGATVARTVTATPLADRPREPVAEKAVARLEWLAPGMAYLDVSTFSNRVYREAHTDFRSHIRRLFEEIERGRATRLILDLRRNGGGSEPNESILFSFLVAQPLHKYASVQTRGQHLKVTSRSGRVFEQDVFDEDEIHFQKVLPDGRLSRLNVPPEGLMSHWAPSVPVYRGRLVVLAGGATFSGGAELASMLHHVRRGVFVGEEVGGTHEGNTSGYNWRVELPNSGVRLKVPLLKFTFNWRGLPQGRGVPAQCDVPPSVMEIGVVRDRAWRVARAVAEQSWRDPRQAQCPTVE</sequence>
<protein>
    <recommendedName>
        <fullName evidence="2">Tail specific protease domain-containing protein</fullName>
    </recommendedName>
</protein>
<dbReference type="GO" id="GO:0006508">
    <property type="term" value="P:proteolysis"/>
    <property type="evidence" value="ECO:0007669"/>
    <property type="project" value="InterPro"/>
</dbReference>
<reference evidence="3 4" key="1">
    <citation type="submission" date="2017-06" db="EMBL/GenBank/DDBJ databases">
        <authorList>
            <person name="Kim H.J."/>
            <person name="Triplett B.A."/>
        </authorList>
    </citation>
    <scope>NUCLEOTIDE SEQUENCE [LARGE SCALE GENOMIC DNA]</scope>
    <source>
        <strain evidence="3 4">13146</strain>
    </source>
</reference>
<dbReference type="InterPro" id="IPR029045">
    <property type="entry name" value="ClpP/crotonase-like_dom_sf"/>
</dbReference>
<feature type="domain" description="Tail specific protease" evidence="2">
    <location>
        <begin position="244"/>
        <end position="455"/>
    </location>
</feature>
<organism evidence="3 4">
    <name type="scientific">Stenotrophomonas maltophilia</name>
    <name type="common">Pseudomonas maltophilia</name>
    <name type="synonym">Xanthomonas maltophilia</name>
    <dbReference type="NCBI Taxonomy" id="40324"/>
    <lineage>
        <taxon>Bacteria</taxon>
        <taxon>Pseudomonadati</taxon>
        <taxon>Pseudomonadota</taxon>
        <taxon>Gammaproteobacteria</taxon>
        <taxon>Lysobacterales</taxon>
        <taxon>Lysobacteraceae</taxon>
        <taxon>Stenotrophomonas</taxon>
        <taxon>Stenotrophomonas maltophilia group</taxon>
    </lineage>
</organism>
<dbReference type="EMBL" id="NIVS01000054">
    <property type="protein sequence ID" value="OWQ50115.1"/>
    <property type="molecule type" value="Genomic_DNA"/>
</dbReference>
<dbReference type="Gene3D" id="3.90.226.10">
    <property type="entry name" value="2-enoyl-CoA Hydratase, Chain A, domain 1"/>
    <property type="match status" value="1"/>
</dbReference>
<dbReference type="GO" id="GO:0008236">
    <property type="term" value="F:serine-type peptidase activity"/>
    <property type="evidence" value="ECO:0007669"/>
    <property type="project" value="InterPro"/>
</dbReference>
<dbReference type="SUPFAM" id="SSF52096">
    <property type="entry name" value="ClpP/crotonase"/>
    <property type="match status" value="1"/>
</dbReference>
<dbReference type="OrthoDB" id="7266775at2"/>
<name>A0A246HIA4_STEMA</name>
<proteinExistence type="predicted"/>
<gene>
    <name evidence="3" type="ORF">CEE60_17505</name>
</gene>
<dbReference type="AlphaFoldDB" id="A0A246HIA4"/>
<dbReference type="Proteomes" id="UP000198157">
    <property type="component" value="Unassembled WGS sequence"/>
</dbReference>
<keyword evidence="1" id="KW-0732">Signal</keyword>
<accession>A0A246HIA4</accession>
<comment type="caution">
    <text evidence="3">The sequence shown here is derived from an EMBL/GenBank/DDBJ whole genome shotgun (WGS) entry which is preliminary data.</text>
</comment>
<feature type="chain" id="PRO_5012715638" description="Tail specific protease domain-containing protein" evidence="1">
    <location>
        <begin position="23"/>
        <end position="499"/>
    </location>
</feature>
<evidence type="ECO:0000313" key="4">
    <source>
        <dbReference type="Proteomes" id="UP000198157"/>
    </source>
</evidence>
<evidence type="ECO:0000259" key="2">
    <source>
        <dbReference type="Pfam" id="PF03572"/>
    </source>
</evidence>
<evidence type="ECO:0000256" key="1">
    <source>
        <dbReference type="SAM" id="SignalP"/>
    </source>
</evidence>
<feature type="signal peptide" evidence="1">
    <location>
        <begin position="1"/>
        <end position="22"/>
    </location>
</feature>
<evidence type="ECO:0000313" key="3">
    <source>
        <dbReference type="EMBL" id="OWQ50115.1"/>
    </source>
</evidence>
<dbReference type="InterPro" id="IPR005151">
    <property type="entry name" value="Tail-specific_protease"/>
</dbReference>